<gene>
    <name evidence="1" type="ORF">RPERSI_LOCUS32235</name>
</gene>
<keyword evidence="2" id="KW-1185">Reference proteome</keyword>
<reference evidence="1" key="1">
    <citation type="submission" date="2021-06" db="EMBL/GenBank/DDBJ databases">
        <authorList>
            <person name="Kallberg Y."/>
            <person name="Tangrot J."/>
            <person name="Rosling A."/>
        </authorList>
    </citation>
    <scope>NUCLEOTIDE SEQUENCE</scope>
    <source>
        <strain evidence="1">MA461A</strain>
    </source>
</reference>
<evidence type="ECO:0000313" key="1">
    <source>
        <dbReference type="EMBL" id="CAG8842259.1"/>
    </source>
</evidence>
<proteinExistence type="predicted"/>
<evidence type="ECO:0000313" key="2">
    <source>
        <dbReference type="Proteomes" id="UP000789920"/>
    </source>
</evidence>
<organism evidence="1 2">
    <name type="scientific">Racocetra persica</name>
    <dbReference type="NCBI Taxonomy" id="160502"/>
    <lineage>
        <taxon>Eukaryota</taxon>
        <taxon>Fungi</taxon>
        <taxon>Fungi incertae sedis</taxon>
        <taxon>Mucoromycota</taxon>
        <taxon>Glomeromycotina</taxon>
        <taxon>Glomeromycetes</taxon>
        <taxon>Diversisporales</taxon>
        <taxon>Gigasporaceae</taxon>
        <taxon>Racocetra</taxon>
    </lineage>
</organism>
<dbReference type="Proteomes" id="UP000789920">
    <property type="component" value="Unassembled WGS sequence"/>
</dbReference>
<name>A0ACA9SLV5_9GLOM</name>
<dbReference type="EMBL" id="CAJVQC010133544">
    <property type="protein sequence ID" value="CAG8842259.1"/>
    <property type="molecule type" value="Genomic_DNA"/>
</dbReference>
<feature type="non-terminal residue" evidence="1">
    <location>
        <position position="1"/>
    </location>
</feature>
<comment type="caution">
    <text evidence="1">The sequence shown here is derived from an EMBL/GenBank/DDBJ whole genome shotgun (WGS) entry which is preliminary data.</text>
</comment>
<accession>A0ACA9SLV5</accession>
<sequence>AIVPDTKGQFKHIVQFKLAQNITIDKVSNLQSVDETIMTIPLLTSHYQSSSQDF</sequence>
<protein>
    <submittedName>
        <fullName evidence="1">27343_t:CDS:1</fullName>
    </submittedName>
</protein>